<protein>
    <submittedName>
        <fullName evidence="1">Uncharacterized protein</fullName>
    </submittedName>
</protein>
<dbReference type="InParanoid" id="C1GEB2"/>
<sequence length="132" mass="14271">MILEHVNRAPSNLALDNGSGMNRFNDSDGSWCSFLVTLADVPMYQNSLDRWLPWRFANNPGTPCLMPPASGLHTPLMPITVSGAADAACQSRRRSSLPGTTLTESYLPGIPLPCVKGDRNRPSAMAALQTDE</sequence>
<name>C1GEB2_PARBD</name>
<evidence type="ECO:0000313" key="2">
    <source>
        <dbReference type="Proteomes" id="UP000001628"/>
    </source>
</evidence>
<reference evidence="1 2" key="1">
    <citation type="journal article" date="2011" name="PLoS Genet.">
        <title>Comparative genomic analysis of human fungal pathogens causing paracoccidioidomycosis.</title>
        <authorList>
            <person name="Desjardins C.A."/>
            <person name="Champion M.D."/>
            <person name="Holder J.W."/>
            <person name="Muszewska A."/>
            <person name="Goldberg J."/>
            <person name="Bailao A.M."/>
            <person name="Brigido M.M."/>
            <person name="Ferreira M.E."/>
            <person name="Garcia A.M."/>
            <person name="Grynberg M."/>
            <person name="Gujja S."/>
            <person name="Heiman D.I."/>
            <person name="Henn M.R."/>
            <person name="Kodira C.D."/>
            <person name="Leon-Narvaez H."/>
            <person name="Longo L.V."/>
            <person name="Ma L.J."/>
            <person name="Malavazi I."/>
            <person name="Matsuo A.L."/>
            <person name="Morais F.V."/>
            <person name="Pereira M."/>
            <person name="Rodriguez-Brito S."/>
            <person name="Sakthikumar S."/>
            <person name="Salem-Izacc S.M."/>
            <person name="Sykes S.M."/>
            <person name="Teixeira M.M."/>
            <person name="Vallejo M.C."/>
            <person name="Walter M.E."/>
            <person name="Yandava C."/>
            <person name="Young S."/>
            <person name="Zeng Q."/>
            <person name="Zucker J."/>
            <person name="Felipe M.S."/>
            <person name="Goldman G.H."/>
            <person name="Haas B.J."/>
            <person name="McEwen J.G."/>
            <person name="Nino-Vega G."/>
            <person name="Puccia R."/>
            <person name="San-Blas G."/>
            <person name="Soares C.M."/>
            <person name="Birren B.W."/>
            <person name="Cuomo C.A."/>
        </authorList>
    </citation>
    <scope>NUCLEOTIDE SEQUENCE [LARGE SCALE GENOMIC DNA]</scope>
    <source>
        <strain evidence="1 2">Pb18</strain>
    </source>
</reference>
<evidence type="ECO:0000313" key="1">
    <source>
        <dbReference type="EMBL" id="EEH49519.2"/>
    </source>
</evidence>
<dbReference type="EMBL" id="KN275962">
    <property type="protein sequence ID" value="EEH49519.2"/>
    <property type="molecule type" value="Genomic_DNA"/>
</dbReference>
<dbReference type="KEGG" id="pbn:PADG_05598"/>
<proteinExistence type="predicted"/>
<dbReference type="GeneID" id="22584497"/>
<accession>C1GEB2</accession>
<dbReference type="AlphaFoldDB" id="C1GEB2"/>
<dbReference type="HOGENOM" id="CLU_1917693_0_0_1"/>
<dbReference type="RefSeq" id="XP_010760809.1">
    <property type="nucleotide sequence ID" value="XM_010762507.1"/>
</dbReference>
<organism evidence="1 2">
    <name type="scientific">Paracoccidioides brasiliensis (strain Pb18)</name>
    <dbReference type="NCBI Taxonomy" id="502780"/>
    <lineage>
        <taxon>Eukaryota</taxon>
        <taxon>Fungi</taxon>
        <taxon>Dikarya</taxon>
        <taxon>Ascomycota</taxon>
        <taxon>Pezizomycotina</taxon>
        <taxon>Eurotiomycetes</taxon>
        <taxon>Eurotiomycetidae</taxon>
        <taxon>Onygenales</taxon>
        <taxon>Ajellomycetaceae</taxon>
        <taxon>Paracoccidioides</taxon>
    </lineage>
</organism>
<gene>
    <name evidence="1" type="ORF">PADG_05598</name>
</gene>
<dbReference type="VEuPathDB" id="FungiDB:PADG_05598"/>
<dbReference type="Proteomes" id="UP000001628">
    <property type="component" value="Unassembled WGS sequence"/>
</dbReference>
<keyword evidence="2" id="KW-1185">Reference proteome</keyword>